<name>A0ABD0L875_9CAEN</name>
<reference evidence="2 3" key="1">
    <citation type="journal article" date="2023" name="Sci. Data">
        <title>Genome assembly of the Korean intertidal mud-creeper Batillaria attramentaria.</title>
        <authorList>
            <person name="Patra A.K."/>
            <person name="Ho P.T."/>
            <person name="Jun S."/>
            <person name="Lee S.J."/>
            <person name="Kim Y."/>
            <person name="Won Y.J."/>
        </authorList>
    </citation>
    <scope>NUCLEOTIDE SEQUENCE [LARGE SCALE GENOMIC DNA]</scope>
    <source>
        <strain evidence="2">Wonlab-2016</strain>
    </source>
</reference>
<keyword evidence="3" id="KW-1185">Reference proteome</keyword>
<feature type="region of interest" description="Disordered" evidence="1">
    <location>
        <begin position="1"/>
        <end position="29"/>
    </location>
</feature>
<evidence type="ECO:0000256" key="1">
    <source>
        <dbReference type="SAM" id="MobiDB-lite"/>
    </source>
</evidence>
<dbReference type="AlphaFoldDB" id="A0ABD0L875"/>
<proteinExistence type="predicted"/>
<dbReference type="EMBL" id="JACVVK020000073">
    <property type="protein sequence ID" value="KAK7495604.1"/>
    <property type="molecule type" value="Genomic_DNA"/>
</dbReference>
<organism evidence="2 3">
    <name type="scientific">Batillaria attramentaria</name>
    <dbReference type="NCBI Taxonomy" id="370345"/>
    <lineage>
        <taxon>Eukaryota</taxon>
        <taxon>Metazoa</taxon>
        <taxon>Spiralia</taxon>
        <taxon>Lophotrochozoa</taxon>
        <taxon>Mollusca</taxon>
        <taxon>Gastropoda</taxon>
        <taxon>Caenogastropoda</taxon>
        <taxon>Sorbeoconcha</taxon>
        <taxon>Cerithioidea</taxon>
        <taxon>Batillariidae</taxon>
        <taxon>Batillaria</taxon>
    </lineage>
</organism>
<dbReference type="Proteomes" id="UP001519460">
    <property type="component" value="Unassembled WGS sequence"/>
</dbReference>
<protein>
    <submittedName>
        <fullName evidence="2">Uncharacterized protein</fullName>
    </submittedName>
</protein>
<evidence type="ECO:0000313" key="2">
    <source>
        <dbReference type="EMBL" id="KAK7495604.1"/>
    </source>
</evidence>
<sequence>MEGGGGSGDQSEVGSFSSQDHKGHGGTAEGYGMEVVRGWGGGSCSFGSVAARNVSNLVLARVAVCVCVLVARGKSTVKAR</sequence>
<evidence type="ECO:0000313" key="3">
    <source>
        <dbReference type="Proteomes" id="UP001519460"/>
    </source>
</evidence>
<comment type="caution">
    <text evidence="2">The sequence shown here is derived from an EMBL/GenBank/DDBJ whole genome shotgun (WGS) entry which is preliminary data.</text>
</comment>
<accession>A0ABD0L875</accession>
<gene>
    <name evidence="2" type="ORF">BaRGS_00013051</name>
</gene>